<sequence length="527" mass="60468">MIDEKDNTIGDEEDEATVLFQEKAKPAKLVIKLANNQRRDHHLLKQSTLLGKSSLCDVLIDDQAASDRHAKIDVVGTNYFITDLNSQNGTRVNGQFISYQPLNDGDAIQIGRTFLDFCLIRRKAAPVQEETVIAEEATTISAQFLTKKQPKLKAQLSDKVEILKKSKGLRRFFSSPGRAMGTSFLMAVVLLIVLITISQKNRQQIKFEPVGQETPGERLAETPLGPSVKTPSETKTEDLSKRAAQYRSQRLVVQYYEDAQKSFQGVEQTYNDEMQSPTLANLSKCQALYEGVSKQFEKVSAIDSSYQDLQQYETKINERMEAIKKRKFSITMAQKSRKERLKQAGKDYMAQGDYRNAKLTFEKLLQLAPQDQEVKSLLLKIEQRKRKQADLIRTRKKIKDYLLRMQTNLNLGKAALTENRYASALKAWQKVVDDFETIDEFKIGSKTSEYQQAQEMMEKARVYQQGVKPKLDELHDQVRSIYGRGVTFESIGETEKAVQEWRKIFTIITDPEDDYYIKAKEKLMRYE</sequence>
<dbReference type="Pfam" id="PF13181">
    <property type="entry name" value="TPR_8"/>
    <property type="match status" value="1"/>
</dbReference>
<evidence type="ECO:0000313" key="5">
    <source>
        <dbReference type="EMBL" id="MFC1850487.1"/>
    </source>
</evidence>
<dbReference type="PROSITE" id="PS50005">
    <property type="entry name" value="TPR"/>
    <property type="match status" value="1"/>
</dbReference>
<evidence type="ECO:0000256" key="1">
    <source>
        <dbReference type="PROSITE-ProRule" id="PRU00339"/>
    </source>
</evidence>
<evidence type="ECO:0000259" key="4">
    <source>
        <dbReference type="PROSITE" id="PS50006"/>
    </source>
</evidence>
<dbReference type="InterPro" id="IPR019734">
    <property type="entry name" value="TPR_rpt"/>
</dbReference>
<feature type="domain" description="FHA" evidence="4">
    <location>
        <begin position="48"/>
        <end position="97"/>
    </location>
</feature>
<dbReference type="Gene3D" id="1.25.40.10">
    <property type="entry name" value="Tetratricopeptide repeat domain"/>
    <property type="match status" value="2"/>
</dbReference>
<feature type="compositionally biased region" description="Basic and acidic residues" evidence="2">
    <location>
        <begin position="232"/>
        <end position="241"/>
    </location>
</feature>
<dbReference type="InterPro" id="IPR050923">
    <property type="entry name" value="Cell_Proc_Reg/RNA_Proc"/>
</dbReference>
<dbReference type="Gene3D" id="2.60.200.20">
    <property type="match status" value="1"/>
</dbReference>
<dbReference type="PROSITE" id="PS50006">
    <property type="entry name" value="FHA_DOMAIN"/>
    <property type="match status" value="1"/>
</dbReference>
<dbReference type="SUPFAM" id="SSF48452">
    <property type="entry name" value="TPR-like"/>
    <property type="match status" value="1"/>
</dbReference>
<comment type="caution">
    <text evidence="5">The sequence shown here is derived from an EMBL/GenBank/DDBJ whole genome shotgun (WGS) entry which is preliminary data.</text>
</comment>
<evidence type="ECO:0000256" key="3">
    <source>
        <dbReference type="SAM" id="Phobius"/>
    </source>
</evidence>
<keyword evidence="6" id="KW-1185">Reference proteome</keyword>
<keyword evidence="3" id="KW-0812">Transmembrane</keyword>
<evidence type="ECO:0000256" key="2">
    <source>
        <dbReference type="SAM" id="MobiDB-lite"/>
    </source>
</evidence>
<dbReference type="PANTHER" id="PTHR23308">
    <property type="entry name" value="NUCLEAR INHIBITOR OF PROTEIN PHOSPHATASE-1"/>
    <property type="match status" value="1"/>
</dbReference>
<protein>
    <submittedName>
        <fullName evidence="5">FHA domain-containing protein</fullName>
    </submittedName>
</protein>
<name>A0ABV6YWC8_UNCC1</name>
<dbReference type="SMART" id="SM00240">
    <property type="entry name" value="FHA"/>
    <property type="match status" value="1"/>
</dbReference>
<keyword evidence="3" id="KW-1133">Transmembrane helix</keyword>
<dbReference type="SUPFAM" id="SSF49879">
    <property type="entry name" value="SMAD/FHA domain"/>
    <property type="match status" value="1"/>
</dbReference>
<feature type="transmembrane region" description="Helical" evidence="3">
    <location>
        <begin position="179"/>
        <end position="197"/>
    </location>
</feature>
<dbReference type="Proteomes" id="UP001594351">
    <property type="component" value="Unassembled WGS sequence"/>
</dbReference>
<dbReference type="InterPro" id="IPR008984">
    <property type="entry name" value="SMAD_FHA_dom_sf"/>
</dbReference>
<gene>
    <name evidence="5" type="ORF">ACFL27_09880</name>
</gene>
<feature type="repeat" description="TPR" evidence="1">
    <location>
        <begin position="338"/>
        <end position="371"/>
    </location>
</feature>
<dbReference type="CDD" id="cd00060">
    <property type="entry name" value="FHA"/>
    <property type="match status" value="1"/>
</dbReference>
<feature type="region of interest" description="Disordered" evidence="2">
    <location>
        <begin position="208"/>
        <end position="242"/>
    </location>
</feature>
<evidence type="ECO:0000313" key="6">
    <source>
        <dbReference type="Proteomes" id="UP001594351"/>
    </source>
</evidence>
<organism evidence="5 6">
    <name type="scientific">candidate division CSSED10-310 bacterium</name>
    <dbReference type="NCBI Taxonomy" id="2855610"/>
    <lineage>
        <taxon>Bacteria</taxon>
        <taxon>Bacteria division CSSED10-310</taxon>
    </lineage>
</organism>
<reference evidence="5 6" key="1">
    <citation type="submission" date="2024-09" db="EMBL/GenBank/DDBJ databases">
        <title>Laminarin stimulates single cell rates of sulfate reduction while oxygen inhibits transcriptomic activity in coastal marine sediment.</title>
        <authorList>
            <person name="Lindsay M."/>
            <person name="Orcutt B."/>
            <person name="Emerson D."/>
            <person name="Stepanauskas R."/>
            <person name="D'Angelo T."/>
        </authorList>
    </citation>
    <scope>NUCLEOTIDE SEQUENCE [LARGE SCALE GENOMIC DNA]</scope>
    <source>
        <strain evidence="5">SAG AM-311-K15</strain>
    </source>
</reference>
<accession>A0ABV6YWC8</accession>
<dbReference type="InterPro" id="IPR011990">
    <property type="entry name" value="TPR-like_helical_dom_sf"/>
</dbReference>
<keyword evidence="3" id="KW-0472">Membrane</keyword>
<dbReference type="InterPro" id="IPR000253">
    <property type="entry name" value="FHA_dom"/>
</dbReference>
<dbReference type="Pfam" id="PF00498">
    <property type="entry name" value="FHA"/>
    <property type="match status" value="1"/>
</dbReference>
<proteinExistence type="predicted"/>
<keyword evidence="1" id="KW-0802">TPR repeat</keyword>
<dbReference type="EMBL" id="JBHPBY010000102">
    <property type="protein sequence ID" value="MFC1850487.1"/>
    <property type="molecule type" value="Genomic_DNA"/>
</dbReference>